<dbReference type="InterPro" id="IPR046801">
    <property type="entry name" value="OpcA_G6PD_N"/>
</dbReference>
<dbReference type="Proteomes" id="UP000533269">
    <property type="component" value="Unassembled WGS sequence"/>
</dbReference>
<feature type="region of interest" description="Disordered" evidence="1">
    <location>
        <begin position="319"/>
        <end position="406"/>
    </location>
</feature>
<dbReference type="PANTHER" id="PTHR38658:SF1">
    <property type="entry name" value="OXPP CYCLE PROTEIN OPCA-RELATED"/>
    <property type="match status" value="1"/>
</dbReference>
<protein>
    <submittedName>
        <fullName evidence="4">Glucose-6-phosphate dehydrogenase assembly protein OpcA</fullName>
    </submittedName>
</protein>
<evidence type="ECO:0000313" key="4">
    <source>
        <dbReference type="EMBL" id="MBB2902937.1"/>
    </source>
</evidence>
<dbReference type="RefSeq" id="WP_183392583.1">
    <property type="nucleotide sequence ID" value="NZ_JACHVY010000004.1"/>
</dbReference>
<evidence type="ECO:0000259" key="3">
    <source>
        <dbReference type="Pfam" id="PF20171"/>
    </source>
</evidence>
<comment type="caution">
    <text evidence="4">The sequence shown here is derived from an EMBL/GenBank/DDBJ whole genome shotgun (WGS) entry which is preliminary data.</text>
</comment>
<evidence type="ECO:0000259" key="2">
    <source>
        <dbReference type="Pfam" id="PF10128"/>
    </source>
</evidence>
<gene>
    <name evidence="4" type="ORF">FHR75_003773</name>
</gene>
<dbReference type="EMBL" id="JACHVY010000004">
    <property type="protein sequence ID" value="MBB2902937.1"/>
    <property type="molecule type" value="Genomic_DNA"/>
</dbReference>
<accession>A0A7W4TQS0</accession>
<dbReference type="PANTHER" id="PTHR38658">
    <property type="entry name" value="OXPP CYCLE PROTEIN OPCA-RELATED"/>
    <property type="match status" value="1"/>
</dbReference>
<proteinExistence type="predicted"/>
<dbReference type="InterPro" id="IPR046802">
    <property type="entry name" value="OpcA_G6PD_C"/>
</dbReference>
<feature type="compositionally biased region" description="Basic residues" evidence="1">
    <location>
        <begin position="380"/>
        <end position="398"/>
    </location>
</feature>
<feature type="compositionally biased region" description="Low complexity" evidence="1">
    <location>
        <begin position="319"/>
        <end position="342"/>
    </location>
</feature>
<dbReference type="InterPro" id="IPR004555">
    <property type="entry name" value="G6PDH_assembly_OpcA"/>
</dbReference>
<reference evidence="4 5" key="2">
    <citation type="submission" date="2020-08" db="EMBL/GenBank/DDBJ databases">
        <authorList>
            <person name="Partida-Martinez L."/>
            <person name="Huntemann M."/>
            <person name="Clum A."/>
            <person name="Wang J."/>
            <person name="Palaniappan K."/>
            <person name="Ritter S."/>
            <person name="Chen I.-M."/>
            <person name="Stamatis D."/>
            <person name="Reddy T."/>
            <person name="O'Malley R."/>
            <person name="Daum C."/>
            <person name="Shapiro N."/>
            <person name="Ivanova N."/>
            <person name="Kyrpides N."/>
            <person name="Woyke T."/>
        </authorList>
    </citation>
    <scope>NUCLEOTIDE SEQUENCE [LARGE SCALE GENOMIC DNA]</scope>
    <source>
        <strain evidence="4 5">AS2.23</strain>
    </source>
</reference>
<evidence type="ECO:0000256" key="1">
    <source>
        <dbReference type="SAM" id="MobiDB-lite"/>
    </source>
</evidence>
<sequence>MIIDLPSTSTSAINKALVDLRETGGAVALGRVLTLVVITDDAHAEDAISAANEASREHPCRVLVLARGNKRGAARLDAQIRVGGDAGASEVVVLRAYGPLVEHAETTIVSLLLPDAPIVAYWPGVAPDDLRTDPVGAIAQRRITDSAEARDPAKTLEIRRATYRAGDTDLAWTRLTNWRALLAAALDQPPYEPVTSITVGGAPDSPSTELLAAWLAAKLKAPVVRARTKRGTGVHSVRLERKSGAVELIRPDQNVATLTQPGQPDRRLTLARRPTKDCLSEELRRLDPDEVYGEVLAEGLPQVNKKVMSVRDAQSAGKLSAPAAAAERQAAAEQRSARVSRSMKGAPPEPERSGGMTLAAPVSPGPTGTDEVEAAAAKTPARKAATRKSTAKKAAPRKRAAEGTTA</sequence>
<name>A0A7W4TQS0_KINRA</name>
<dbReference type="NCBIfam" id="TIGR00534">
    <property type="entry name" value="OpcA"/>
    <property type="match status" value="1"/>
</dbReference>
<dbReference type="Pfam" id="PF20171">
    <property type="entry name" value="OpcA_G6PD_C"/>
    <property type="match status" value="1"/>
</dbReference>
<reference evidence="4 5" key="1">
    <citation type="submission" date="2020-08" db="EMBL/GenBank/DDBJ databases">
        <title>The Agave Microbiome: Exploring the role of microbial communities in plant adaptations to desert environments.</title>
        <authorList>
            <person name="Partida-Martinez L.P."/>
        </authorList>
    </citation>
    <scope>NUCLEOTIDE SEQUENCE [LARGE SCALE GENOMIC DNA]</scope>
    <source>
        <strain evidence="4 5">AS2.23</strain>
    </source>
</reference>
<dbReference type="AlphaFoldDB" id="A0A7W4TQS0"/>
<feature type="domain" description="Glucose-6-phosphate dehydrogenase assembly protein OpcA C-terminal" evidence="3">
    <location>
        <begin position="166"/>
        <end position="296"/>
    </location>
</feature>
<organism evidence="4 5">
    <name type="scientific">Kineococcus radiotolerans</name>
    <dbReference type="NCBI Taxonomy" id="131568"/>
    <lineage>
        <taxon>Bacteria</taxon>
        <taxon>Bacillati</taxon>
        <taxon>Actinomycetota</taxon>
        <taxon>Actinomycetes</taxon>
        <taxon>Kineosporiales</taxon>
        <taxon>Kineosporiaceae</taxon>
        <taxon>Kineococcus</taxon>
    </lineage>
</organism>
<feature type="domain" description="Glucose-6-phosphate dehydrogenase assembly protein OpcA N-terminal" evidence="2">
    <location>
        <begin position="51"/>
        <end position="160"/>
    </location>
</feature>
<dbReference type="Pfam" id="PF10128">
    <property type="entry name" value="OpcA_G6PD_assem"/>
    <property type="match status" value="1"/>
</dbReference>
<evidence type="ECO:0000313" key="5">
    <source>
        <dbReference type="Proteomes" id="UP000533269"/>
    </source>
</evidence>